<evidence type="ECO:0000313" key="6">
    <source>
        <dbReference type="EMBL" id="SNT63716.1"/>
    </source>
</evidence>
<evidence type="ECO:0000256" key="4">
    <source>
        <dbReference type="SAM" id="MobiDB-lite"/>
    </source>
</evidence>
<keyword evidence="7" id="KW-1185">Reference proteome</keyword>
<dbReference type="InterPro" id="IPR018060">
    <property type="entry name" value="HTH_AraC"/>
</dbReference>
<protein>
    <submittedName>
        <fullName evidence="6">AraC-type DNA-binding protein</fullName>
    </submittedName>
</protein>
<accession>A0A239P9B3</accession>
<dbReference type="OrthoDB" id="2559672at2"/>
<dbReference type="PANTHER" id="PTHR46796">
    <property type="entry name" value="HTH-TYPE TRANSCRIPTIONAL ACTIVATOR RHAS-RELATED"/>
    <property type="match status" value="1"/>
</dbReference>
<dbReference type="PROSITE" id="PS01124">
    <property type="entry name" value="HTH_ARAC_FAMILY_2"/>
    <property type="match status" value="1"/>
</dbReference>
<evidence type="ECO:0000256" key="1">
    <source>
        <dbReference type="ARBA" id="ARBA00023015"/>
    </source>
</evidence>
<dbReference type="InterPro" id="IPR050204">
    <property type="entry name" value="AraC_XylS_family_regulators"/>
</dbReference>
<dbReference type="AlphaFoldDB" id="A0A239P9B3"/>
<feature type="region of interest" description="Disordered" evidence="4">
    <location>
        <begin position="271"/>
        <end position="295"/>
    </location>
</feature>
<proteinExistence type="predicted"/>
<dbReference type="EMBL" id="FZOD01000104">
    <property type="protein sequence ID" value="SNT63716.1"/>
    <property type="molecule type" value="Genomic_DNA"/>
</dbReference>
<dbReference type="GO" id="GO:0043565">
    <property type="term" value="F:sequence-specific DNA binding"/>
    <property type="evidence" value="ECO:0007669"/>
    <property type="project" value="InterPro"/>
</dbReference>
<dbReference type="SUPFAM" id="SSF46689">
    <property type="entry name" value="Homeodomain-like"/>
    <property type="match status" value="1"/>
</dbReference>
<dbReference type="InterPro" id="IPR046532">
    <property type="entry name" value="DUF6597"/>
</dbReference>
<reference evidence="6 7" key="1">
    <citation type="submission" date="2017-06" db="EMBL/GenBank/DDBJ databases">
        <authorList>
            <person name="Kim H.J."/>
            <person name="Triplett B.A."/>
        </authorList>
    </citation>
    <scope>NUCLEOTIDE SEQUENCE [LARGE SCALE GENOMIC DNA]</scope>
    <source>
        <strain evidence="6 7">CGMCC 4.2132</strain>
    </source>
</reference>
<dbReference type="Gene3D" id="1.10.10.60">
    <property type="entry name" value="Homeodomain-like"/>
    <property type="match status" value="1"/>
</dbReference>
<keyword evidence="3" id="KW-0804">Transcription</keyword>
<evidence type="ECO:0000259" key="5">
    <source>
        <dbReference type="PROSITE" id="PS01124"/>
    </source>
</evidence>
<dbReference type="SMART" id="SM00342">
    <property type="entry name" value="HTH_ARAC"/>
    <property type="match status" value="1"/>
</dbReference>
<organism evidence="6 7">
    <name type="scientific">Streptosporangium subroseum</name>
    <dbReference type="NCBI Taxonomy" id="106412"/>
    <lineage>
        <taxon>Bacteria</taxon>
        <taxon>Bacillati</taxon>
        <taxon>Actinomycetota</taxon>
        <taxon>Actinomycetes</taxon>
        <taxon>Streptosporangiales</taxon>
        <taxon>Streptosporangiaceae</taxon>
        <taxon>Streptosporangium</taxon>
    </lineage>
</organism>
<keyword evidence="2 6" id="KW-0238">DNA-binding</keyword>
<dbReference type="Pfam" id="PF20240">
    <property type="entry name" value="DUF6597"/>
    <property type="match status" value="1"/>
</dbReference>
<feature type="domain" description="HTH araC/xylS-type" evidence="5">
    <location>
        <begin position="161"/>
        <end position="262"/>
    </location>
</feature>
<gene>
    <name evidence="6" type="ORF">SAMN05216276_11042</name>
</gene>
<dbReference type="Proteomes" id="UP000198282">
    <property type="component" value="Unassembled WGS sequence"/>
</dbReference>
<sequence>MRPQYGGTRGILNPANAIAGFRIDRRPPADDLTPFVAHYWYVEWDLREPYEQCVLPHPAVNLTFLPDGANVKGVIREPFHQVLTGRGRVLGVMFHPGGFRPFLGAPLSTITDRTLESADVFGPAGPQLARVVTDAPDEAAMIAPVDGFLRAIRPERDATAEEVTEMVALAAGDSSIVRVGDLAGHLGVSARRLQRLFAEYVGVGPKWVIRRYRMHEAAERAGSGLTVDWTALAVELGYSDQAHFIRDFTNAVGMPPLRYARLVHDSRTGSGRRTFADVDGDPAAGTPPVSVNAED</sequence>
<evidence type="ECO:0000256" key="3">
    <source>
        <dbReference type="ARBA" id="ARBA00023163"/>
    </source>
</evidence>
<dbReference type="Pfam" id="PF12833">
    <property type="entry name" value="HTH_18"/>
    <property type="match status" value="1"/>
</dbReference>
<evidence type="ECO:0000313" key="7">
    <source>
        <dbReference type="Proteomes" id="UP000198282"/>
    </source>
</evidence>
<dbReference type="PANTHER" id="PTHR46796:SF15">
    <property type="entry name" value="BLL1074 PROTEIN"/>
    <property type="match status" value="1"/>
</dbReference>
<dbReference type="RefSeq" id="WP_089213649.1">
    <property type="nucleotide sequence ID" value="NZ_FZOD01000104.1"/>
</dbReference>
<dbReference type="GO" id="GO:0003700">
    <property type="term" value="F:DNA-binding transcription factor activity"/>
    <property type="evidence" value="ECO:0007669"/>
    <property type="project" value="InterPro"/>
</dbReference>
<dbReference type="InterPro" id="IPR009057">
    <property type="entry name" value="Homeodomain-like_sf"/>
</dbReference>
<keyword evidence="1" id="KW-0805">Transcription regulation</keyword>
<name>A0A239P9B3_9ACTN</name>
<evidence type="ECO:0000256" key="2">
    <source>
        <dbReference type="ARBA" id="ARBA00023125"/>
    </source>
</evidence>